<evidence type="ECO:0000259" key="4">
    <source>
        <dbReference type="Pfam" id="PF00501"/>
    </source>
</evidence>
<evidence type="ECO:0000256" key="2">
    <source>
        <dbReference type="ARBA" id="ARBA00022832"/>
    </source>
</evidence>
<dbReference type="PANTHER" id="PTHR43272:SF32">
    <property type="entry name" value="AMP-DEPENDENT SYNTHETASE_LIGASE DOMAIN-CONTAINING PROTEIN"/>
    <property type="match status" value="1"/>
</dbReference>
<evidence type="ECO:0000313" key="6">
    <source>
        <dbReference type="Proteomes" id="UP000325614"/>
    </source>
</evidence>
<dbReference type="AlphaFoldDB" id="A0A5P9JX03"/>
<dbReference type="InterPro" id="IPR042099">
    <property type="entry name" value="ANL_N_sf"/>
</dbReference>
<gene>
    <name evidence="5" type="ORF">GDR74_14660</name>
</gene>
<keyword evidence="6" id="KW-1185">Reference proteome</keyword>
<evidence type="ECO:0000256" key="1">
    <source>
        <dbReference type="ARBA" id="ARBA00022598"/>
    </source>
</evidence>
<dbReference type="InterPro" id="IPR000873">
    <property type="entry name" value="AMP-dep_synth/lig_dom"/>
</dbReference>
<dbReference type="Pfam" id="PF23562">
    <property type="entry name" value="AMP-binding_C_3"/>
    <property type="match status" value="1"/>
</dbReference>
<dbReference type="PROSITE" id="PS00455">
    <property type="entry name" value="AMP_BINDING"/>
    <property type="match status" value="1"/>
</dbReference>
<protein>
    <submittedName>
        <fullName evidence="5">AMP-binding protein</fullName>
    </submittedName>
</protein>
<dbReference type="EMBL" id="CP045423">
    <property type="protein sequence ID" value="QFU17362.1"/>
    <property type="molecule type" value="Genomic_DNA"/>
</dbReference>
<feature type="domain" description="AMP-dependent synthetase/ligase" evidence="4">
    <location>
        <begin position="19"/>
        <end position="437"/>
    </location>
</feature>
<dbReference type="GO" id="GO:0016020">
    <property type="term" value="C:membrane"/>
    <property type="evidence" value="ECO:0007669"/>
    <property type="project" value="TreeGrafter"/>
</dbReference>
<name>A0A5P9JX03_9HYPH</name>
<keyword evidence="3" id="KW-0443">Lipid metabolism</keyword>
<dbReference type="GO" id="GO:0004467">
    <property type="term" value="F:long-chain fatty acid-CoA ligase activity"/>
    <property type="evidence" value="ECO:0007669"/>
    <property type="project" value="TreeGrafter"/>
</dbReference>
<dbReference type="SUPFAM" id="SSF56801">
    <property type="entry name" value="Acetyl-CoA synthetase-like"/>
    <property type="match status" value="1"/>
</dbReference>
<evidence type="ECO:0000256" key="3">
    <source>
        <dbReference type="ARBA" id="ARBA00023098"/>
    </source>
</evidence>
<dbReference type="PANTHER" id="PTHR43272">
    <property type="entry name" value="LONG-CHAIN-FATTY-ACID--COA LIGASE"/>
    <property type="match status" value="1"/>
</dbReference>
<reference evidence="5 6" key="1">
    <citation type="submission" date="2019-10" db="EMBL/GenBank/DDBJ databases">
        <title>Isolation, Identification of Microvirga thermotolerans HR1, a novel thermophilic bacterium and Comparative Genomics of the genus Microvirga.</title>
        <authorList>
            <person name="Li J."/>
            <person name="Zhang W."/>
            <person name="Lin M."/>
            <person name="Wang J."/>
        </authorList>
    </citation>
    <scope>NUCLEOTIDE SEQUENCE [LARGE SCALE GENOMIC DNA]</scope>
    <source>
        <strain evidence="5 6">HR1</strain>
    </source>
</reference>
<evidence type="ECO:0000313" key="5">
    <source>
        <dbReference type="EMBL" id="QFU17362.1"/>
    </source>
</evidence>
<dbReference type="InterPro" id="IPR020845">
    <property type="entry name" value="AMP-binding_CS"/>
</dbReference>
<organism evidence="5 6">
    <name type="scientific">Microvirga thermotolerans</name>
    <dbReference type="NCBI Taxonomy" id="2651334"/>
    <lineage>
        <taxon>Bacteria</taxon>
        <taxon>Pseudomonadati</taxon>
        <taxon>Pseudomonadota</taxon>
        <taxon>Alphaproteobacteria</taxon>
        <taxon>Hyphomicrobiales</taxon>
        <taxon>Methylobacteriaceae</taxon>
        <taxon>Microvirga</taxon>
    </lineage>
</organism>
<dbReference type="PRINTS" id="PR00154">
    <property type="entry name" value="AMPBINDING"/>
</dbReference>
<keyword evidence="1" id="KW-0436">Ligase</keyword>
<keyword evidence="2" id="KW-0276">Fatty acid metabolism</keyword>
<dbReference type="Pfam" id="PF00501">
    <property type="entry name" value="AMP-binding"/>
    <property type="match status" value="1"/>
</dbReference>
<dbReference type="InterPro" id="IPR020459">
    <property type="entry name" value="AMP-binding"/>
</dbReference>
<accession>A0A5P9JX03</accession>
<dbReference type="Gene3D" id="3.40.50.12780">
    <property type="entry name" value="N-terminal domain of ligase-like"/>
    <property type="match status" value="1"/>
</dbReference>
<proteinExistence type="predicted"/>
<dbReference type="RefSeq" id="WP_152586998.1">
    <property type="nucleotide sequence ID" value="NZ_CP045423.1"/>
</dbReference>
<sequence>MTTSADSREDTFPKLIVSNARVRPHRTAFRHKDLGIWQSWTWGEVHDIVRAYAAGLLELGLRRGGKIAVVGHNRPYLYWTIMAAQWIGATPVPVYADSVAEEMAYVLAHAEVTHAAVQDQEQVDKLISVSAQLPRLERILYDEDRGLHDYDHARLHAIQAVVEQGREKLKDPEWAARLQRELETGRGSDLAIILYTSGTTGRPKGVMLTFESVIAAAEIGCNFDKLDESDEIIAYLPIAWVGDHIFSYAQAILSGLCVNCPESPETVADDRREIGATYIFAPPRVFESMLTLTMVRMEDAGPLKRRMFKFFIDHAAKVGERILNRDASVGLWDRLVWHVGNVLVYAPLRNRYGMTRVKVGYTAGEAIGPEIFRFYRSIGVNLKQLYGQTEASVYITMQPDGEIHADTVGRPAPRVEIRIDENGEVLYRSPGVFLGYYKDEEKTAETKTPDGFVRSGDAGFFDASGHLKIIDRAKDVGRLRDGSLFPPKYIENKLKFYPNIKEAVCFGDGRDFVGCFINIDLVAVSNWAERNGVTYASYQELAGHPLVYDMIERHVDEVNRSLAGEPRMGGAQIRRFLILHKELDADDGELTRTQKVRRGFIAERYAPLIQALYDGSQEKDVTTEVTFEDGRKGTISARVKLRDMTLHPYKESAALPEAAE</sequence>
<dbReference type="KEGG" id="mico:GDR74_14660"/>
<dbReference type="Proteomes" id="UP000325614">
    <property type="component" value="Chromosome"/>
</dbReference>